<comment type="caution">
    <text evidence="1">The sequence shown here is derived from an EMBL/GenBank/DDBJ whole genome shotgun (WGS) entry which is preliminary data.</text>
</comment>
<accession>A0A6L8LHP8</accession>
<dbReference type="AlphaFoldDB" id="A0A6L8LHP8"/>
<sequence>MSAISLSVASLTFHVVSRPAAPEPNPQARSARSTRFLYDGPELLDASEGGEDLLGLCSDRCDWQELAKLLMPRFPGFPAMPPNGLSKQPITLDSADIGARSQVVIENIRGLIRVSLIEHSGDPVLSAGNLHRQRLQAERIETLCNAAHSAPYPIWQTDQDGKLRWSNAAYDQVKKACFKTSSVTPPLFDLQGNSPDATVRNRMSVTVNNGAEELWYDVTSVRGDDFTMHYAMDVNAVVQGQAAQKNFVQTLTKTFAQLSIGLAIFNRKRELALFNPALADLTGLPVSFLSNRPGLHSFFDRLRDNQTMPEPRDYTSWREKMDDLANAAADGRYLETWNLPSGLTYRVSGRPHPDGAVAFLFEDISAEISLTRRFRADLELNQSVIDHLDLAVAVFSASGQLYLCNELYREIWQTDPDRSCAEVSIRDSLDLWQQSCLPSDRWDDIARFVTSANPATDPGGVVQLSNGTRLNTRMMRIRGGASMVVFDFARPAKRRISLAKTT</sequence>
<gene>
    <name evidence="1" type="ORF">GR167_08465</name>
</gene>
<name>A0A6L8LHP8_9RHOB</name>
<evidence type="ECO:0000313" key="2">
    <source>
        <dbReference type="Proteomes" id="UP000479043"/>
    </source>
</evidence>
<evidence type="ECO:0000313" key="1">
    <source>
        <dbReference type="EMBL" id="MYM55335.1"/>
    </source>
</evidence>
<dbReference type="Pfam" id="PF12860">
    <property type="entry name" value="PAS_7"/>
    <property type="match status" value="1"/>
</dbReference>
<dbReference type="EMBL" id="WWEN01000003">
    <property type="protein sequence ID" value="MYM55335.1"/>
    <property type="molecule type" value="Genomic_DNA"/>
</dbReference>
<keyword evidence="2" id="KW-1185">Reference proteome</keyword>
<dbReference type="Proteomes" id="UP000479043">
    <property type="component" value="Unassembled WGS sequence"/>
</dbReference>
<protein>
    <submittedName>
        <fullName evidence="1">Diguanylate cyclase</fullName>
    </submittedName>
</protein>
<reference evidence="1 2" key="1">
    <citation type="submission" date="2020-01" db="EMBL/GenBank/DDBJ databases">
        <authorList>
            <person name="Chen S."/>
        </authorList>
    </citation>
    <scope>NUCLEOTIDE SEQUENCE [LARGE SCALE GENOMIC DNA]</scope>
    <source>
        <strain evidence="1 2">GS-10</strain>
    </source>
</reference>
<dbReference type="RefSeq" id="WP_160973033.1">
    <property type="nucleotide sequence ID" value="NZ_WWEN01000003.1"/>
</dbReference>
<organism evidence="1 2">
    <name type="scientific">Thalassovita mangrovi</name>
    <dbReference type="NCBI Taxonomy" id="2692236"/>
    <lineage>
        <taxon>Bacteria</taxon>
        <taxon>Pseudomonadati</taxon>
        <taxon>Pseudomonadota</taxon>
        <taxon>Alphaproteobacteria</taxon>
        <taxon>Rhodobacterales</taxon>
        <taxon>Roseobacteraceae</taxon>
        <taxon>Thalassovita</taxon>
    </lineage>
</organism>
<proteinExistence type="predicted"/>